<dbReference type="InterPro" id="IPR028299">
    <property type="entry name" value="ClpA/B_CS2"/>
</dbReference>
<dbReference type="SUPFAM" id="SSF81923">
    <property type="entry name" value="Double Clp-N motif"/>
    <property type="match status" value="1"/>
</dbReference>
<keyword evidence="5 7" id="KW-0143">Chaperone</keyword>
<dbReference type="OrthoDB" id="47330at2759"/>
<dbReference type="Proteomes" id="UP000197138">
    <property type="component" value="Unassembled WGS sequence"/>
</dbReference>
<dbReference type="InterPro" id="IPR003593">
    <property type="entry name" value="AAA+_ATPase"/>
</dbReference>
<dbReference type="Pfam" id="PF02861">
    <property type="entry name" value="Clp_N"/>
    <property type="match status" value="1"/>
</dbReference>
<keyword evidence="13" id="KW-1185">Reference proteome</keyword>
<dbReference type="GO" id="GO:0042026">
    <property type="term" value="P:protein refolding"/>
    <property type="evidence" value="ECO:0007669"/>
    <property type="project" value="InterPro"/>
</dbReference>
<dbReference type="InterPro" id="IPR001270">
    <property type="entry name" value="ClpA/B"/>
</dbReference>
<reference evidence="13" key="3">
    <citation type="journal article" date="2020" name="Plant Biotechnol. J.">
        <title>The pomegranate (Punica granatum L.) draft genome dissects genetic divergence between soft- and hard-seeded cultivars.</title>
        <authorList>
            <person name="Luo X."/>
            <person name="Li H."/>
            <person name="Wu Z."/>
            <person name="Yao W."/>
            <person name="Zhao P."/>
            <person name="Cao D."/>
            <person name="Yu H."/>
            <person name="Li K."/>
            <person name="Poudel K."/>
            <person name="Zhao D."/>
            <person name="Zhang F."/>
            <person name="Xia X."/>
            <person name="Chen L."/>
            <person name="Wang Q."/>
            <person name="Jing D."/>
            <person name="Cao S."/>
        </authorList>
    </citation>
    <scope>NUCLEOTIDE SEQUENCE [LARGE SCALE GENOMIC DNA]</scope>
</reference>
<dbReference type="Gene3D" id="3.40.50.300">
    <property type="entry name" value="P-loop containing nucleotide triphosphate hydrolases"/>
    <property type="match status" value="3"/>
</dbReference>
<dbReference type="FunFam" id="3.40.50.300:FF:000025">
    <property type="entry name" value="ATP-dependent Clp protease subunit"/>
    <property type="match status" value="1"/>
</dbReference>
<dbReference type="Pfam" id="PF00004">
    <property type="entry name" value="AAA"/>
    <property type="match status" value="1"/>
</dbReference>
<dbReference type="FunFam" id="1.10.8.60:FF:000017">
    <property type="entry name" value="ATP-dependent chaperone ClpB"/>
    <property type="match status" value="1"/>
</dbReference>
<dbReference type="SUPFAM" id="SSF52540">
    <property type="entry name" value="P-loop containing nucleoside triphosphate hydrolases"/>
    <property type="match status" value="2"/>
</dbReference>
<reference evidence="12" key="1">
    <citation type="journal article" date="2017" name="Plant J.">
        <title>The pomegranate (Punica granatum L.) genome and the genomics of punicalagin biosynthesis.</title>
        <authorList>
            <person name="Qin G."/>
            <person name="Xu C."/>
            <person name="Ming R."/>
            <person name="Tang H."/>
            <person name="Guyot R."/>
            <person name="Kramer E.M."/>
            <person name="Hu Y."/>
            <person name="Yi X."/>
            <person name="Qi Y."/>
            <person name="Xu X."/>
            <person name="Gao Z."/>
            <person name="Pan H."/>
            <person name="Jian J."/>
            <person name="Tian Y."/>
            <person name="Yue Z."/>
            <person name="Xu Y."/>
        </authorList>
    </citation>
    <scope>NUCLEOTIDE SEQUENCE [LARGE SCALE GENOMIC DNA]</scope>
    <source>
        <strain evidence="12">cv. Dabenzi</strain>
    </source>
</reference>
<evidence type="ECO:0000313" key="12">
    <source>
        <dbReference type="Proteomes" id="UP000197138"/>
    </source>
</evidence>
<keyword evidence="2 6" id="KW-0677">Repeat</keyword>
<dbReference type="GO" id="GO:0016887">
    <property type="term" value="F:ATP hydrolysis activity"/>
    <property type="evidence" value="ECO:0007669"/>
    <property type="project" value="InterPro"/>
</dbReference>
<dbReference type="EMBL" id="MTKT01001080">
    <property type="protein sequence ID" value="OWM86784.1"/>
    <property type="molecule type" value="Genomic_DNA"/>
</dbReference>
<comment type="similarity">
    <text evidence="1 7">Belongs to the ClpA/ClpB family.</text>
</comment>
<organism evidence="11 12">
    <name type="scientific">Punica granatum</name>
    <name type="common">Pomegranate</name>
    <dbReference type="NCBI Taxonomy" id="22663"/>
    <lineage>
        <taxon>Eukaryota</taxon>
        <taxon>Viridiplantae</taxon>
        <taxon>Streptophyta</taxon>
        <taxon>Embryophyta</taxon>
        <taxon>Tracheophyta</taxon>
        <taxon>Spermatophyta</taxon>
        <taxon>Magnoliopsida</taxon>
        <taxon>eudicotyledons</taxon>
        <taxon>Gunneridae</taxon>
        <taxon>Pentapetalae</taxon>
        <taxon>rosids</taxon>
        <taxon>malvids</taxon>
        <taxon>Myrtales</taxon>
        <taxon>Lythraceae</taxon>
        <taxon>Punica</taxon>
    </lineage>
</organism>
<reference evidence="14" key="4">
    <citation type="submission" date="2025-04" db="UniProtKB">
        <authorList>
            <consortium name="RefSeq"/>
        </authorList>
    </citation>
    <scope>IDENTIFICATION</scope>
    <source>
        <tissue evidence="14">Leaf</tissue>
    </source>
</reference>
<evidence type="ECO:0000259" key="10">
    <source>
        <dbReference type="PROSITE" id="PS51903"/>
    </source>
</evidence>
<protein>
    <submittedName>
        <fullName evidence="14">Chaperone protein ClpB4, mitochondrial</fullName>
    </submittedName>
</protein>
<evidence type="ECO:0000313" key="11">
    <source>
        <dbReference type="EMBL" id="OWM86784.1"/>
    </source>
</evidence>
<feature type="compositionally biased region" description="Low complexity" evidence="9">
    <location>
        <begin position="1"/>
        <end position="21"/>
    </location>
</feature>
<evidence type="ECO:0000313" key="14">
    <source>
        <dbReference type="RefSeq" id="XP_031373646.1"/>
    </source>
</evidence>
<evidence type="ECO:0000256" key="5">
    <source>
        <dbReference type="ARBA" id="ARBA00023186"/>
    </source>
</evidence>
<dbReference type="GO" id="GO:0005524">
    <property type="term" value="F:ATP binding"/>
    <property type="evidence" value="ECO:0007669"/>
    <property type="project" value="UniProtKB-KW"/>
</dbReference>
<proteinExistence type="inferred from homology"/>
<dbReference type="GeneID" id="116188430"/>
<feature type="region of interest" description="Disordered" evidence="9">
    <location>
        <begin position="1"/>
        <end position="22"/>
    </location>
</feature>
<dbReference type="InterPro" id="IPR036628">
    <property type="entry name" value="Clp_N_dom_sf"/>
</dbReference>
<sequence>MATRRNAARLTRSALSAASNAEKAPLRSASQSGYALSHSCPMSSAPASSALRSSISSLTLRPQAHDRDVVVSLAAAALQLRGYGSSSSRAYSTAASSTSQTNPSEFTEMAWEGIVGAVDAARISKQQVVETEHLMKALLEQKDGLARRILTKAGLDNSSVLQSVDEFISQQPKVTGDTSGPIMGSNLGVLLDNARKHKKEMGDDFVSMEHLLLAFYSDKRLGQQLFRKLQLSEKDLREAIKAVRGNQRVTDQNPEGKYEALDKYGNDLTELARRGKLDPVIGRDDEIRRCIQILSRRTKNNPVIIGEPGVGKTAIAEGLAQRIVRGDVPEPLLNRKLISLDMGSLVAGAKFRGDFEERLKAVLKEVTASNGQIILFIDEIHTVVGAGAAGGAMDAGNLLKPMLGRGELRCIGATTLNEYRKYIEKDPALERRFQQVFCGQPSVEDTISILRGLRERYELHHGVKISDSALVSAAVLADRYITERFLPDKAIDLVDEAAAKLKMEITSKPTELDEIDRAVLKLEMEKLSLKNDTDKASKERLNKLENDLSSLKQKQKEVNEQWEHEKVLMTRIRSIKEEIDRVNLEMEAAEREYDLNRAAELKYGTLMSLQRQLEEAENNLAEFRKSGKSLLREEVTDLDIAEIVSKWTGIPLSNLQQSERDKLVLLEEVLHKRVVGQDIAVKSVADAIRRSRAGLSDPNRPIASFMFMGPTGVGKTELAKALAGYLFNTENALVRIDMSEYMEKHAVSRLVGAPPGYVGYEEGGQLTEVVRRRPYSVVLFDEIEKAHHDVFNILLQLLDDGRITDSQGRTVSFTNCVVIMTSNIGSHLILETLKNTQDTKEVIYDIMKRQVVEMARQTFRPEFMNRVDEYIVFQPLDSKEIAKIVKIQMERVRERLRQRKIDLHYTEEAIELLATLGFDPNFGARPVKRVIQQLVENEIAMGILRGDFKEEDSVVLDADTTKGLPPQSRLHIRKLDSANSEDATMVAND</sequence>
<dbReference type="GO" id="GO:0005737">
    <property type="term" value="C:cytoplasm"/>
    <property type="evidence" value="ECO:0007669"/>
    <property type="project" value="InterPro"/>
</dbReference>
<evidence type="ECO:0000256" key="6">
    <source>
        <dbReference type="PROSITE-ProRule" id="PRU01251"/>
    </source>
</evidence>
<dbReference type="InterPro" id="IPR003959">
    <property type="entry name" value="ATPase_AAA_core"/>
</dbReference>
<evidence type="ECO:0000256" key="9">
    <source>
        <dbReference type="SAM" id="MobiDB-lite"/>
    </source>
</evidence>
<dbReference type="PANTHER" id="PTHR11638:SF86">
    <property type="entry name" value="CHAPERONE PROTEIN CLPB4, MITOCHONDRIAL"/>
    <property type="match status" value="1"/>
</dbReference>
<dbReference type="Gene3D" id="1.10.8.60">
    <property type="match status" value="1"/>
</dbReference>
<dbReference type="PROSITE" id="PS51903">
    <property type="entry name" value="CLP_R"/>
    <property type="match status" value="1"/>
</dbReference>
<reference evidence="11" key="2">
    <citation type="submission" date="2017-06" db="EMBL/GenBank/DDBJ databases">
        <title>The pomegranate genome and the genomics of punicalagin biosynthesis.</title>
        <authorList>
            <person name="Xu C."/>
        </authorList>
    </citation>
    <scope>NUCLEOTIDE SEQUENCE [LARGE SCALE GENOMIC DNA]</scope>
    <source>
        <tissue evidence="11">Fresh leaf</tissue>
    </source>
</reference>
<dbReference type="FunFam" id="3.40.50.300:FF:000120">
    <property type="entry name" value="ATP-dependent chaperone ClpB"/>
    <property type="match status" value="1"/>
</dbReference>
<dbReference type="InterPro" id="IPR041546">
    <property type="entry name" value="ClpA/ClpB_AAA_lid"/>
</dbReference>
<dbReference type="CDD" id="cd00009">
    <property type="entry name" value="AAA"/>
    <property type="match status" value="1"/>
</dbReference>
<evidence type="ECO:0000256" key="3">
    <source>
        <dbReference type="ARBA" id="ARBA00022741"/>
    </source>
</evidence>
<dbReference type="SMART" id="SM00382">
    <property type="entry name" value="AAA"/>
    <property type="match status" value="2"/>
</dbReference>
<dbReference type="RefSeq" id="XP_031373646.1">
    <property type="nucleotide sequence ID" value="XM_031517786.1"/>
</dbReference>
<evidence type="ECO:0000256" key="8">
    <source>
        <dbReference type="SAM" id="Coils"/>
    </source>
</evidence>
<evidence type="ECO:0000256" key="2">
    <source>
        <dbReference type="ARBA" id="ARBA00022737"/>
    </source>
</evidence>
<evidence type="ECO:0000313" key="13">
    <source>
        <dbReference type="Proteomes" id="UP000515151"/>
    </source>
</evidence>
<dbReference type="Proteomes" id="UP000515151">
    <property type="component" value="Chromosome 8"/>
</dbReference>
<evidence type="ECO:0000256" key="4">
    <source>
        <dbReference type="ARBA" id="ARBA00022840"/>
    </source>
</evidence>
<dbReference type="AlphaFoldDB" id="A0A218XPD0"/>
<dbReference type="PANTHER" id="PTHR11638">
    <property type="entry name" value="ATP-DEPENDENT CLP PROTEASE"/>
    <property type="match status" value="1"/>
</dbReference>
<dbReference type="InterPro" id="IPR027417">
    <property type="entry name" value="P-loop_NTPase"/>
</dbReference>
<dbReference type="PROSITE" id="PS00870">
    <property type="entry name" value="CLPAB_1"/>
    <property type="match status" value="1"/>
</dbReference>
<dbReference type="GO" id="GO:0034605">
    <property type="term" value="P:cellular response to heat"/>
    <property type="evidence" value="ECO:0007669"/>
    <property type="project" value="TreeGrafter"/>
</dbReference>
<keyword evidence="3 7" id="KW-0547">Nucleotide-binding</keyword>
<dbReference type="InterPro" id="IPR017730">
    <property type="entry name" value="Chaperonin_ClpB"/>
</dbReference>
<dbReference type="Gene3D" id="1.10.1780.10">
    <property type="entry name" value="Clp, N-terminal domain"/>
    <property type="match status" value="1"/>
</dbReference>
<keyword evidence="4 7" id="KW-0067">ATP-binding</keyword>
<dbReference type="Pfam" id="PF07724">
    <property type="entry name" value="AAA_2"/>
    <property type="match status" value="1"/>
</dbReference>
<dbReference type="PROSITE" id="PS00871">
    <property type="entry name" value="CLPAB_2"/>
    <property type="match status" value="1"/>
</dbReference>
<dbReference type="NCBIfam" id="TIGR03346">
    <property type="entry name" value="chaperone_ClpB"/>
    <property type="match status" value="1"/>
</dbReference>
<dbReference type="Pfam" id="PF17871">
    <property type="entry name" value="AAA_lid_9"/>
    <property type="match status" value="1"/>
</dbReference>
<feature type="coiled-coil region" evidence="8">
    <location>
        <begin position="512"/>
        <end position="633"/>
    </location>
</feature>
<dbReference type="InterPro" id="IPR018368">
    <property type="entry name" value="ClpA/B_CS1"/>
</dbReference>
<evidence type="ECO:0000256" key="1">
    <source>
        <dbReference type="ARBA" id="ARBA00008675"/>
    </source>
</evidence>
<gene>
    <name evidence="14" type="primary">LOC116188430</name>
    <name evidence="11" type="ORF">CDL15_Pgr015820</name>
</gene>
<dbReference type="CDD" id="cd19499">
    <property type="entry name" value="RecA-like_ClpB_Hsp104-like"/>
    <property type="match status" value="1"/>
</dbReference>
<evidence type="ECO:0000256" key="7">
    <source>
        <dbReference type="RuleBase" id="RU004432"/>
    </source>
</evidence>
<dbReference type="FunFam" id="3.40.50.300:FF:000010">
    <property type="entry name" value="Chaperone clpB 1, putative"/>
    <property type="match status" value="1"/>
</dbReference>
<dbReference type="InterPro" id="IPR050130">
    <property type="entry name" value="ClpA_ClpB"/>
</dbReference>
<keyword evidence="8" id="KW-0175">Coiled coil</keyword>
<feature type="domain" description="Clp R" evidence="10">
    <location>
        <begin position="103"/>
        <end position="246"/>
    </location>
</feature>
<name>A0A218XPD0_PUNGR</name>
<dbReference type="SMART" id="SM01086">
    <property type="entry name" value="ClpB_D2-small"/>
    <property type="match status" value="1"/>
</dbReference>
<accession>A0A218XPD0</accession>
<dbReference type="InterPro" id="IPR019489">
    <property type="entry name" value="Clp_ATPase_C"/>
</dbReference>
<dbReference type="PRINTS" id="PR00300">
    <property type="entry name" value="CLPPROTEASEA"/>
</dbReference>
<dbReference type="Pfam" id="PF10431">
    <property type="entry name" value="ClpB_D2-small"/>
    <property type="match status" value="1"/>
</dbReference>
<dbReference type="InterPro" id="IPR004176">
    <property type="entry name" value="Clp_R_N"/>
</dbReference>